<evidence type="ECO:0000259" key="14">
    <source>
        <dbReference type="PROSITE" id="PS50967"/>
    </source>
</evidence>
<evidence type="ECO:0000256" key="5">
    <source>
        <dbReference type="ARBA" id="ARBA00022801"/>
    </source>
</evidence>
<comment type="similarity">
    <text evidence="3">Belongs to the helicase family. RecQ subfamily.</text>
</comment>
<evidence type="ECO:0000256" key="4">
    <source>
        <dbReference type="ARBA" id="ARBA00022741"/>
    </source>
</evidence>
<feature type="compositionally biased region" description="Basic and acidic residues" evidence="13">
    <location>
        <begin position="260"/>
        <end position="276"/>
    </location>
</feature>
<dbReference type="SMART" id="SM00490">
    <property type="entry name" value="HELICc"/>
    <property type="match status" value="1"/>
</dbReference>
<feature type="compositionally biased region" description="Basic residues" evidence="13">
    <location>
        <begin position="1707"/>
        <end position="1720"/>
    </location>
</feature>
<dbReference type="Pfam" id="PF16124">
    <property type="entry name" value="RecQ_Zn_bind"/>
    <property type="match status" value="1"/>
</dbReference>
<evidence type="ECO:0000313" key="17">
    <source>
        <dbReference type="EMBL" id="KAL2064908.1"/>
    </source>
</evidence>
<feature type="domain" description="HRDC" evidence="14">
    <location>
        <begin position="1531"/>
        <end position="1613"/>
    </location>
</feature>
<dbReference type="CDD" id="cd18794">
    <property type="entry name" value="SF2_C_RecQ"/>
    <property type="match status" value="1"/>
</dbReference>
<keyword evidence="10" id="KW-0539">Nucleus</keyword>
<keyword evidence="4" id="KW-0547">Nucleotide-binding</keyword>
<feature type="compositionally biased region" description="Polar residues" evidence="13">
    <location>
        <begin position="434"/>
        <end position="447"/>
    </location>
</feature>
<evidence type="ECO:0000313" key="18">
    <source>
        <dbReference type="Proteomes" id="UP001595075"/>
    </source>
</evidence>
<keyword evidence="8" id="KW-0238">DNA-binding</keyword>
<dbReference type="Gene3D" id="1.10.10.10">
    <property type="entry name" value="Winged helix-like DNA-binding domain superfamily/Winged helix DNA-binding domain"/>
    <property type="match status" value="1"/>
</dbReference>
<comment type="catalytic activity">
    <reaction evidence="11">
        <text>Couples ATP hydrolysis with the unwinding of duplex DNA by translocating in the 3'-5' direction.</text>
        <dbReference type="EC" id="5.6.2.4"/>
    </reaction>
</comment>
<dbReference type="PANTHER" id="PTHR13710">
    <property type="entry name" value="DNA HELICASE RECQ FAMILY MEMBER"/>
    <property type="match status" value="1"/>
</dbReference>
<evidence type="ECO:0000256" key="10">
    <source>
        <dbReference type="ARBA" id="ARBA00023242"/>
    </source>
</evidence>
<evidence type="ECO:0000256" key="6">
    <source>
        <dbReference type="ARBA" id="ARBA00022806"/>
    </source>
</evidence>
<feature type="compositionally biased region" description="Acidic residues" evidence="13">
    <location>
        <begin position="1638"/>
        <end position="1654"/>
    </location>
</feature>
<evidence type="ECO:0000256" key="13">
    <source>
        <dbReference type="SAM" id="MobiDB-lite"/>
    </source>
</evidence>
<feature type="compositionally biased region" description="Low complexity" evidence="13">
    <location>
        <begin position="125"/>
        <end position="135"/>
    </location>
</feature>
<feature type="compositionally biased region" description="Polar residues" evidence="13">
    <location>
        <begin position="108"/>
        <end position="124"/>
    </location>
</feature>
<evidence type="ECO:0000256" key="12">
    <source>
        <dbReference type="ARBA" id="ARBA00034808"/>
    </source>
</evidence>
<sequence length="1777" mass="196935">MTRHNLNSHISWLLSRKITPPSGVHAAAPTRSIREDPVDEDLAGEEEEELDQDVSRAPPSPPQHRGAAQVVNVAEAFARPALPALVTAKPQLHQSRQTITDEAMGKLSSASRSTRPGLMSQHQLATPASTTSSTAASHISFTSNYNAFAKTEGQDSPSSRPAASRNLPPQIQRSLQTQTPRTPRQTPRPTPGPDLQTIESVDLSNDDKGGIRGPGSSSSVEIWGDSSTVWREDSASRAEPLPSRSSRKRKSTEMSPGRPQRTESYERQRARIRREQNTSTEGFVDIDDIVPSQSTRTPIQKSRNSAMQASIEQSLDRNDIEEIQVTETISRVETRTRKSISRVSSATDEFSVRPQGGGFKHLPPSGSPTMSPRSSVQVAASPLRRAKSPVGFSPQTPHKTSKCRTRTVIEDSEDDDCYSDPDQRASFFPPKAASRSTSRPAEPQSSPRMKGVPTLENPDGRARDYRISNPRTGSPLRPISRNISVRPEAVSSPLRRESPSKPTFVKLVHPPSGQNTPGSSLGIDDRKLAMLYLNKPSELNKQQEQATYDLSQNALRSMSYLDKGEAPPAQLKPERIALLDMVKAYTSLSELAERWRILMEEKKELARQVYELLDRNADTSQQEERQASVNQDIKTIEQQVAKNLHLSGAIIAGFGSRPKQDADNQIEQTQGNENVVPLPSGTSTFGSTQVIMQTQFPSLQQSSITASDSRFSKDRPSQTNAIFQPAVSSNVFLPPPSPSPVRRSVPAPSVMVSQPAVAPKIWPSPAKFKQPNFYQELHPLEFDDLDDEDFNDLIEAEQIHQGHSRPQEEVPDDIEDDYGNSDDDNDFVKWAQAVEKHQTLPAVRSNQSKYAAVSDTAATLPVTSKSTQGANDTTMYSHIDLSQSSMFNHRWSQDVKKALRERFRLKGFRRHQIDAINATLGGQDVFVLMPTGGGKSLCYQLPAIVKTGITRGVTIVISPLLSLMNDQVQHLRAVNVQAASLNSDTPLEEKRKIYRSLKEEIPELHIELLYITPEMVNKSTVMINALTRLYKNKKLARIVIDEAHCVSQWGHDFRPDYVALGRVREQFPNVPLMALTATATKNVKDDIKLNLKMHKNCPVFTQSFNRPNLHYEVRLKKGKGILSKMVLEIADLVKDKYKNQTGIIYALSQKGCEELAEKLVSNHNIKAYHFHAGMTREEKATVLDDWQKGNIQVVVATIAFGMGIDKPDVRFVIHSSVPKSLEGYYQETGRAGRDGKKSGCYLYFGYQDISMLKGFIDKSEGSEEQKQRQRSMLQQMILYCENQSDCRRSQVLSYFGETFAKKDCRRTCDNCCSDAAFKEMDFTDYAKAAMRVVTHVQDYNFTMLNCVEVLRGTAGARAKLNKMDGGGNIAETGYASQVARGEVERLFYRLLLEKAITEVGVMNRSGFSTDYVKLGPKCRDYMNGKKKVMLTVQVSGTTPTQQKSQGTGKYPTSTMLTSPISAVSRRQIPFNQPSKVAGYEQDGFVVSDGDDDYEEEAFESMQGPARHRQASSANSFSGPITTDRRMEGLDDCHREVVSHFVQQAKALEEKMRNKAGARKAFFSEANFRDMAIDFTTSLDAMRRIPGIKVDRVDAYGKSFLPLIRQMQESYAEMMRGGPAQDQDADMDSNHQNVIDLVTDEEDGDEDDDEDDGQDSENHELTPSEEAAARIAERSPFFPGTSITSFSRYGPAKSKVTGQSRTGGSFRGRGKGKGGTKRYKPRTSNGSASGQSTSGISKKSWPGPKKSRARKTSGLRFNQQSGRGGGGSGGMGIGMMPT</sequence>
<dbReference type="InterPro" id="IPR004589">
    <property type="entry name" value="DNA_helicase_ATP-dep_RecQ"/>
</dbReference>
<feature type="compositionally biased region" description="Acidic residues" evidence="13">
    <location>
        <begin position="410"/>
        <end position="419"/>
    </location>
</feature>
<dbReference type="InterPro" id="IPR001650">
    <property type="entry name" value="Helicase_C-like"/>
</dbReference>
<reference evidence="17 18" key="1">
    <citation type="journal article" date="2024" name="Commun. Biol.">
        <title>Comparative genomic analysis of thermophilic fungi reveals convergent evolutionary adaptations and gene losses.</title>
        <authorList>
            <person name="Steindorff A.S."/>
            <person name="Aguilar-Pontes M.V."/>
            <person name="Robinson A.J."/>
            <person name="Andreopoulos B."/>
            <person name="LaButti K."/>
            <person name="Kuo A."/>
            <person name="Mondo S."/>
            <person name="Riley R."/>
            <person name="Otillar R."/>
            <person name="Haridas S."/>
            <person name="Lipzen A."/>
            <person name="Grimwood J."/>
            <person name="Schmutz J."/>
            <person name="Clum A."/>
            <person name="Reid I.D."/>
            <person name="Moisan M.C."/>
            <person name="Butler G."/>
            <person name="Nguyen T.T.M."/>
            <person name="Dewar K."/>
            <person name="Conant G."/>
            <person name="Drula E."/>
            <person name="Henrissat B."/>
            <person name="Hansel C."/>
            <person name="Singer S."/>
            <person name="Hutchinson M.I."/>
            <person name="de Vries R.P."/>
            <person name="Natvig D.O."/>
            <person name="Powell A.J."/>
            <person name="Tsang A."/>
            <person name="Grigoriev I.V."/>
        </authorList>
    </citation>
    <scope>NUCLEOTIDE SEQUENCE [LARGE SCALE GENOMIC DNA]</scope>
    <source>
        <strain evidence="17 18">CBS 494.80</strain>
    </source>
</reference>
<keyword evidence="6" id="KW-0347">Helicase</keyword>
<accession>A0ABR4C4Q0</accession>
<feature type="region of interest" description="Disordered" evidence="13">
    <location>
        <begin position="1638"/>
        <end position="1777"/>
    </location>
</feature>
<dbReference type="Pfam" id="PF09382">
    <property type="entry name" value="RQC"/>
    <property type="match status" value="1"/>
</dbReference>
<dbReference type="InterPro" id="IPR014001">
    <property type="entry name" value="Helicase_ATP-bd"/>
</dbReference>
<evidence type="ECO:0000256" key="2">
    <source>
        <dbReference type="ARBA" id="ARBA00004123"/>
    </source>
</evidence>
<dbReference type="InterPro" id="IPR036390">
    <property type="entry name" value="WH_DNA-bd_sf"/>
</dbReference>
<feature type="compositionally biased region" description="Basic and acidic residues" evidence="13">
    <location>
        <begin position="1655"/>
        <end position="1672"/>
    </location>
</feature>
<dbReference type="InterPro" id="IPR011545">
    <property type="entry name" value="DEAD/DEAH_box_helicase_dom"/>
</dbReference>
<dbReference type="Pfam" id="PF00270">
    <property type="entry name" value="DEAD"/>
    <property type="match status" value="1"/>
</dbReference>
<evidence type="ECO:0000256" key="8">
    <source>
        <dbReference type="ARBA" id="ARBA00023125"/>
    </source>
</evidence>
<dbReference type="Gene3D" id="1.10.150.80">
    <property type="entry name" value="HRDC domain"/>
    <property type="match status" value="1"/>
</dbReference>
<evidence type="ECO:0000256" key="9">
    <source>
        <dbReference type="ARBA" id="ARBA00023235"/>
    </source>
</evidence>
<feature type="domain" description="Helicase C-terminal" evidence="16">
    <location>
        <begin position="1125"/>
        <end position="1277"/>
    </location>
</feature>
<comment type="caution">
    <text evidence="17">The sequence shown here is derived from an EMBL/GenBank/DDBJ whole genome shotgun (WGS) entry which is preliminary data.</text>
</comment>
<feature type="compositionally biased region" description="Polar residues" evidence="13">
    <location>
        <begin position="1723"/>
        <end position="1736"/>
    </location>
</feature>
<organism evidence="17 18">
    <name type="scientific">Oculimacula yallundae</name>
    <dbReference type="NCBI Taxonomy" id="86028"/>
    <lineage>
        <taxon>Eukaryota</taxon>
        <taxon>Fungi</taxon>
        <taxon>Dikarya</taxon>
        <taxon>Ascomycota</taxon>
        <taxon>Pezizomycotina</taxon>
        <taxon>Leotiomycetes</taxon>
        <taxon>Helotiales</taxon>
        <taxon>Ploettnerulaceae</taxon>
        <taxon>Oculimacula</taxon>
    </lineage>
</organism>
<feature type="region of interest" description="Disordered" evidence="13">
    <location>
        <begin position="149"/>
        <end position="313"/>
    </location>
</feature>
<feature type="compositionally biased region" description="Polar residues" evidence="13">
    <location>
        <begin position="215"/>
        <end position="229"/>
    </location>
</feature>
<dbReference type="CDD" id="cd17920">
    <property type="entry name" value="DEXHc_RecQ"/>
    <property type="match status" value="1"/>
</dbReference>
<dbReference type="SMART" id="SM00487">
    <property type="entry name" value="DEXDc"/>
    <property type="match status" value="1"/>
</dbReference>
<feature type="region of interest" description="Disordered" evidence="13">
    <location>
        <begin position="15"/>
        <end position="67"/>
    </location>
</feature>
<dbReference type="Gene3D" id="3.40.50.300">
    <property type="entry name" value="P-loop containing nucleotide triphosphate hydrolases"/>
    <property type="match status" value="2"/>
</dbReference>
<evidence type="ECO:0000256" key="3">
    <source>
        <dbReference type="ARBA" id="ARBA00005446"/>
    </source>
</evidence>
<protein>
    <recommendedName>
        <fullName evidence="12">DNA 3'-5' helicase</fullName>
        <ecNumber evidence="12">5.6.2.4</ecNumber>
    </recommendedName>
</protein>
<keyword evidence="18" id="KW-1185">Reference proteome</keyword>
<feature type="compositionally biased region" description="Gly residues" evidence="13">
    <location>
        <begin position="1761"/>
        <end position="1777"/>
    </location>
</feature>
<evidence type="ECO:0000259" key="16">
    <source>
        <dbReference type="PROSITE" id="PS51194"/>
    </source>
</evidence>
<dbReference type="PANTHER" id="PTHR13710:SF153">
    <property type="entry name" value="RECQ-LIKE DNA HELICASE BLM"/>
    <property type="match status" value="1"/>
</dbReference>
<feature type="compositionally biased region" description="Low complexity" evidence="13">
    <location>
        <begin position="176"/>
        <end position="185"/>
    </location>
</feature>
<dbReference type="PROSITE" id="PS51194">
    <property type="entry name" value="HELICASE_CTER"/>
    <property type="match status" value="1"/>
</dbReference>
<feature type="region of interest" description="Disordered" evidence="13">
    <location>
        <begin position="88"/>
        <end position="135"/>
    </location>
</feature>
<feature type="region of interest" description="Disordered" evidence="13">
    <location>
        <begin position="331"/>
        <end position="521"/>
    </location>
</feature>
<dbReference type="InterPro" id="IPR018982">
    <property type="entry name" value="RQC_domain"/>
</dbReference>
<evidence type="ECO:0000256" key="11">
    <source>
        <dbReference type="ARBA" id="ARBA00034617"/>
    </source>
</evidence>
<dbReference type="SUPFAM" id="SSF52540">
    <property type="entry name" value="P-loop containing nucleoside triphosphate hydrolases"/>
    <property type="match status" value="1"/>
</dbReference>
<feature type="region of interest" description="Disordered" evidence="13">
    <location>
        <begin position="1501"/>
        <end position="1521"/>
    </location>
</feature>
<gene>
    <name evidence="17" type="ORF">VTL71DRAFT_4048</name>
</gene>
<dbReference type="InterPro" id="IPR002121">
    <property type="entry name" value="HRDC_dom"/>
</dbReference>
<feature type="domain" description="Helicase ATP-binding" evidence="15">
    <location>
        <begin position="916"/>
        <end position="1097"/>
    </location>
</feature>
<comment type="cofactor">
    <cofactor evidence="1">
        <name>Zn(2+)</name>
        <dbReference type="ChEBI" id="CHEBI:29105"/>
    </cofactor>
</comment>
<dbReference type="SMART" id="SM00956">
    <property type="entry name" value="RQC"/>
    <property type="match status" value="1"/>
</dbReference>
<evidence type="ECO:0000256" key="7">
    <source>
        <dbReference type="ARBA" id="ARBA00022840"/>
    </source>
</evidence>
<dbReference type="InterPro" id="IPR032284">
    <property type="entry name" value="RecQ_Zn-bd"/>
</dbReference>
<dbReference type="InterPro" id="IPR036388">
    <property type="entry name" value="WH-like_DNA-bd_sf"/>
</dbReference>
<feature type="compositionally biased region" description="Polar residues" evidence="13">
    <location>
        <begin position="367"/>
        <end position="378"/>
    </location>
</feature>
<dbReference type="InterPro" id="IPR044876">
    <property type="entry name" value="HRDC_dom_sf"/>
</dbReference>
<dbReference type="InterPro" id="IPR027417">
    <property type="entry name" value="P-loop_NTPase"/>
</dbReference>
<dbReference type="EMBL" id="JAZHXI010000013">
    <property type="protein sequence ID" value="KAL2064908.1"/>
    <property type="molecule type" value="Genomic_DNA"/>
</dbReference>
<dbReference type="PROSITE" id="PS51192">
    <property type="entry name" value="HELICASE_ATP_BIND_1"/>
    <property type="match status" value="1"/>
</dbReference>
<keyword evidence="7" id="KW-0067">ATP-binding</keyword>
<feature type="compositionally biased region" description="Polar residues" evidence="13">
    <location>
        <begin position="1510"/>
        <end position="1520"/>
    </location>
</feature>
<dbReference type="InterPro" id="IPR002464">
    <property type="entry name" value="DNA/RNA_helicase_DEAH_CS"/>
</dbReference>
<evidence type="ECO:0000256" key="1">
    <source>
        <dbReference type="ARBA" id="ARBA00001947"/>
    </source>
</evidence>
<dbReference type="PROSITE" id="PS00690">
    <property type="entry name" value="DEAH_ATP_HELICASE"/>
    <property type="match status" value="1"/>
</dbReference>
<proteinExistence type="inferred from homology"/>
<feature type="compositionally biased region" description="Acidic residues" evidence="13">
    <location>
        <begin position="37"/>
        <end position="52"/>
    </location>
</feature>
<keyword evidence="5" id="KW-0378">Hydrolase</keyword>
<evidence type="ECO:0000259" key="15">
    <source>
        <dbReference type="PROSITE" id="PS51192"/>
    </source>
</evidence>
<feature type="compositionally biased region" description="Polar residues" evidence="13">
    <location>
        <begin position="154"/>
        <end position="175"/>
    </location>
</feature>
<dbReference type="NCBIfam" id="TIGR00614">
    <property type="entry name" value="recQ_fam"/>
    <property type="match status" value="1"/>
</dbReference>
<dbReference type="EC" id="5.6.2.4" evidence="12"/>
<dbReference type="Proteomes" id="UP001595075">
    <property type="component" value="Unassembled WGS sequence"/>
</dbReference>
<dbReference type="PROSITE" id="PS50967">
    <property type="entry name" value="HRDC"/>
    <property type="match status" value="1"/>
</dbReference>
<keyword evidence="9" id="KW-0413">Isomerase</keyword>
<dbReference type="SUPFAM" id="SSF46785">
    <property type="entry name" value="Winged helix' DNA-binding domain"/>
    <property type="match status" value="1"/>
</dbReference>
<name>A0ABR4C4Q0_9HELO</name>
<feature type="compositionally biased region" description="Polar residues" evidence="13">
    <location>
        <begin position="291"/>
        <end position="313"/>
    </location>
</feature>
<comment type="subcellular location">
    <subcellularLocation>
        <location evidence="2">Nucleus</location>
    </subcellularLocation>
</comment>
<dbReference type="Pfam" id="PF00271">
    <property type="entry name" value="Helicase_C"/>
    <property type="match status" value="1"/>
</dbReference>